<reference evidence="3 4" key="1">
    <citation type="submission" date="2017-06" db="EMBL/GenBank/DDBJ databases">
        <authorList>
            <person name="Kim H.J."/>
            <person name="Triplett B.A."/>
        </authorList>
    </citation>
    <scope>NUCLEOTIDE SEQUENCE [LARGE SCALE GENOMIC DNA]</scope>
</reference>
<proteinExistence type="predicted"/>
<feature type="compositionally biased region" description="Polar residues" evidence="2">
    <location>
        <begin position="13"/>
        <end position="22"/>
    </location>
</feature>
<sequence length="362" mass="39890">MSRGKKLQEMEVKTQQSKTAVNSGAKPADGMDTSVAGSYEDLGGPTPENYKPDDDSAKLKEPGGTLKQVKDVVNKGAKPADPMKGMKEEEEVLETEETIEEEETSTEDVVAEEETAEEVVAEYDVEEDVNALLGGEELSEEFKEKAKTIFEAAINAKVAEIKETLESQYAEKLAEEVEAAKESLAERVDSYLEYVADEWFEENALAIENGLKTEMTESFLTGMKGLFEEHYVTIPEDKYDVLESMVEKLDDMETKLNEQIEKNINLNGRLAEATAGGILDQVSEGLAVTQKEKLASLSESVEFESEDQYREKLETLKESYFSGKAPVAKTETLSEGVDSAEGVESHSASMEAYLRTLGSFGK</sequence>
<dbReference type="RefSeq" id="YP_009791289.1">
    <property type="nucleotide sequence ID" value="NC_047838.1"/>
</dbReference>
<name>A0A222YVT0_9CAUD</name>
<accession>A0A222YVT0</accession>
<organism evidence="3 4">
    <name type="scientific">Synechococcus phage Bellamy</name>
    <dbReference type="NCBI Taxonomy" id="2023996"/>
    <lineage>
        <taxon>Viruses</taxon>
        <taxon>Duplodnaviria</taxon>
        <taxon>Heunggongvirae</taxon>
        <taxon>Uroviricota</taxon>
        <taxon>Caudoviricetes</taxon>
        <taxon>Pantevenvirales</taxon>
        <taxon>Kyanoviridae</taxon>
        <taxon>Bellamyvirus</taxon>
        <taxon>Bellamyvirus bellamy</taxon>
    </lineage>
</organism>
<protein>
    <submittedName>
        <fullName evidence="3">Scaffolding protein</fullName>
    </submittedName>
</protein>
<evidence type="ECO:0000256" key="1">
    <source>
        <dbReference type="SAM" id="Coils"/>
    </source>
</evidence>
<evidence type="ECO:0000313" key="4">
    <source>
        <dbReference type="Proteomes" id="UP000221247"/>
    </source>
</evidence>
<feature type="compositionally biased region" description="Acidic residues" evidence="2">
    <location>
        <begin position="88"/>
        <end position="113"/>
    </location>
</feature>
<dbReference type="KEGG" id="vg:54981462"/>
<feature type="coiled-coil region" evidence="1">
    <location>
        <begin position="242"/>
        <end position="269"/>
    </location>
</feature>
<feature type="compositionally biased region" description="Basic and acidic residues" evidence="2">
    <location>
        <begin position="1"/>
        <end position="12"/>
    </location>
</feature>
<dbReference type="Pfam" id="PF25623">
    <property type="entry name" value="T4_CASP"/>
    <property type="match status" value="1"/>
</dbReference>
<feature type="compositionally biased region" description="Basic and acidic residues" evidence="2">
    <location>
        <begin position="50"/>
        <end position="61"/>
    </location>
</feature>
<dbReference type="Proteomes" id="UP000221247">
    <property type="component" value="Segment"/>
</dbReference>
<keyword evidence="1" id="KW-0175">Coiled coil</keyword>
<evidence type="ECO:0000313" key="3">
    <source>
        <dbReference type="EMBL" id="ASR76177.1"/>
    </source>
</evidence>
<gene>
    <name evidence="3" type="primary">132</name>
    <name evidence="3" type="ORF">PBI_BELLAMY_132</name>
</gene>
<dbReference type="InterPro" id="IPR057966">
    <property type="entry name" value="T4_SCAF"/>
</dbReference>
<dbReference type="GeneID" id="54981462"/>
<keyword evidence="4" id="KW-1185">Reference proteome</keyword>
<evidence type="ECO:0000256" key="2">
    <source>
        <dbReference type="SAM" id="MobiDB-lite"/>
    </source>
</evidence>
<feature type="region of interest" description="Disordered" evidence="2">
    <location>
        <begin position="1"/>
        <end position="113"/>
    </location>
</feature>
<dbReference type="EMBL" id="MF351863">
    <property type="protein sequence ID" value="ASR76177.1"/>
    <property type="molecule type" value="Genomic_DNA"/>
</dbReference>